<accession>A0ABT2WXQ7</accession>
<dbReference type="SUPFAM" id="SSF53187">
    <property type="entry name" value="Zn-dependent exopeptidases"/>
    <property type="match status" value="1"/>
</dbReference>
<reference evidence="3 4" key="1">
    <citation type="submission" date="2022-10" db="EMBL/GenBank/DDBJ databases">
        <title>Defluviimonas sp. nov., isolated from ocean surface sediments.</title>
        <authorList>
            <person name="He W."/>
            <person name="Wang L."/>
            <person name="Zhang D.-F."/>
        </authorList>
    </citation>
    <scope>NUCLEOTIDE SEQUENCE [LARGE SCALE GENOMIC DNA]</scope>
    <source>
        <strain evidence="3 4">WL0024</strain>
    </source>
</reference>
<dbReference type="Gene3D" id="3.40.630.10">
    <property type="entry name" value="Zn peptidases"/>
    <property type="match status" value="1"/>
</dbReference>
<proteinExistence type="predicted"/>
<dbReference type="CDD" id="cd05666">
    <property type="entry name" value="M20_Acy1-like"/>
    <property type="match status" value="1"/>
</dbReference>
<comment type="caution">
    <text evidence="3">The sequence shown here is derived from an EMBL/GenBank/DDBJ whole genome shotgun (WGS) entry which is preliminary data.</text>
</comment>
<name>A0ABT2WXQ7_9RHOB</name>
<dbReference type="Proteomes" id="UP001209535">
    <property type="component" value="Unassembled WGS sequence"/>
</dbReference>
<evidence type="ECO:0000313" key="4">
    <source>
        <dbReference type="Proteomes" id="UP001209535"/>
    </source>
</evidence>
<dbReference type="PANTHER" id="PTHR11014">
    <property type="entry name" value="PEPTIDASE M20 FAMILY MEMBER"/>
    <property type="match status" value="1"/>
</dbReference>
<dbReference type="InterPro" id="IPR011650">
    <property type="entry name" value="Peptidase_M20_dimer"/>
</dbReference>
<dbReference type="InterPro" id="IPR002933">
    <property type="entry name" value="Peptidase_M20"/>
</dbReference>
<dbReference type="Pfam" id="PF01546">
    <property type="entry name" value="Peptidase_M20"/>
    <property type="match status" value="1"/>
</dbReference>
<evidence type="ECO:0000259" key="2">
    <source>
        <dbReference type="Pfam" id="PF07687"/>
    </source>
</evidence>
<evidence type="ECO:0000256" key="1">
    <source>
        <dbReference type="ARBA" id="ARBA00022801"/>
    </source>
</evidence>
<dbReference type="PANTHER" id="PTHR11014:SF63">
    <property type="entry name" value="METALLOPEPTIDASE, PUTATIVE (AFU_ORTHOLOGUE AFUA_6G09600)-RELATED"/>
    <property type="match status" value="1"/>
</dbReference>
<keyword evidence="4" id="KW-1185">Reference proteome</keyword>
<dbReference type="RefSeq" id="WP_263332084.1">
    <property type="nucleotide sequence ID" value="NZ_JAOVQO010000001.1"/>
</dbReference>
<evidence type="ECO:0000313" key="3">
    <source>
        <dbReference type="EMBL" id="MCU9846467.1"/>
    </source>
</evidence>
<dbReference type="SUPFAM" id="SSF55031">
    <property type="entry name" value="Bacterial exopeptidase dimerisation domain"/>
    <property type="match status" value="1"/>
</dbReference>
<gene>
    <name evidence="3" type="ORF">OEZ60_00420</name>
</gene>
<dbReference type="Gene3D" id="3.30.70.360">
    <property type="match status" value="1"/>
</dbReference>
<organism evidence="3 4">
    <name type="scientific">Albidovulum salinarum</name>
    <dbReference type="NCBI Taxonomy" id="2984153"/>
    <lineage>
        <taxon>Bacteria</taxon>
        <taxon>Pseudomonadati</taxon>
        <taxon>Pseudomonadota</taxon>
        <taxon>Alphaproteobacteria</taxon>
        <taxon>Rhodobacterales</taxon>
        <taxon>Paracoccaceae</taxon>
        <taxon>Albidovulum</taxon>
    </lineage>
</organism>
<sequence>MAVLNRIAAYAPEMAEWRRQLHRHPELRFACHKTAAFVAAKLREFGVDEIHEGIAETGIVALIDGEGEGPVIGLRADMDALPITEATGVEHASEVPGVMHACGHDGHTAMLLGAAKYLAETRRFRGRVALIFQPAEEDGGGGEVMVKEGILERFGIGEVYALHNSPTVPLGHFVTTPGPIMASVDTARVTLTGRGGHGAYPHECVDPIPALVGMVGALQTIASRNIDPLDEVVVSVTEIHAGTASNIIPETAWFGATIRSFRPEVRARIQTRFEEIVAGHAAAYGVQAEIDYELGYPATVNAPDQTAFAVETARDVSGAAAVEAEGGREMGAEDFSYLLEKRPGCYLFLGQGKGAGLHHPAYEFNDEAAPYGASFFARLVERAQPLG</sequence>
<protein>
    <submittedName>
        <fullName evidence="3">M20 family metallopeptidase</fullName>
    </submittedName>
</protein>
<dbReference type="EMBL" id="JAOVQO010000001">
    <property type="protein sequence ID" value="MCU9846467.1"/>
    <property type="molecule type" value="Genomic_DNA"/>
</dbReference>
<feature type="domain" description="Peptidase M20 dimerisation" evidence="2">
    <location>
        <begin position="186"/>
        <end position="283"/>
    </location>
</feature>
<dbReference type="InterPro" id="IPR017439">
    <property type="entry name" value="Amidohydrolase"/>
</dbReference>
<dbReference type="NCBIfam" id="TIGR01891">
    <property type="entry name" value="amidohydrolases"/>
    <property type="match status" value="1"/>
</dbReference>
<dbReference type="PIRSF" id="PIRSF005962">
    <property type="entry name" value="Pept_M20D_amidohydro"/>
    <property type="match status" value="1"/>
</dbReference>
<dbReference type="InterPro" id="IPR036264">
    <property type="entry name" value="Bact_exopeptidase_dim_dom"/>
</dbReference>
<dbReference type="Pfam" id="PF07687">
    <property type="entry name" value="M20_dimer"/>
    <property type="match status" value="1"/>
</dbReference>
<keyword evidence="1" id="KW-0378">Hydrolase</keyword>